<proteinExistence type="inferred from homology"/>
<dbReference type="STRING" id="993073.AS029_00325"/>
<feature type="transmembrane region" description="Helical" evidence="7">
    <location>
        <begin position="457"/>
        <end position="476"/>
    </location>
</feature>
<dbReference type="GO" id="GO:0005886">
    <property type="term" value="C:plasma membrane"/>
    <property type="evidence" value="ECO:0007669"/>
    <property type="project" value="TreeGrafter"/>
</dbReference>
<feature type="transmembrane region" description="Helical" evidence="7">
    <location>
        <begin position="333"/>
        <end position="355"/>
    </location>
</feature>
<reference evidence="8 9" key="1">
    <citation type="submission" date="2016-09" db="EMBL/GenBank/DDBJ databases">
        <authorList>
            <person name="Capua I."/>
            <person name="De Benedictis P."/>
            <person name="Joannis T."/>
            <person name="Lombin L.H."/>
            <person name="Cattoli G."/>
        </authorList>
    </citation>
    <scope>NUCLEOTIDE SEQUENCE [LARGE SCALE GENOMIC DNA]</scope>
    <source>
        <strain evidence="8 9">NIO-1002</strain>
    </source>
</reference>
<dbReference type="AlphaFoldDB" id="A0A1G6GIU9"/>
<evidence type="ECO:0000313" key="8">
    <source>
        <dbReference type="EMBL" id="SDB81860.1"/>
    </source>
</evidence>
<feature type="region of interest" description="Disordered" evidence="6">
    <location>
        <begin position="516"/>
        <end position="626"/>
    </location>
</feature>
<comment type="similarity">
    <text evidence="2">Belongs to the purine-cytosine permease (2.A.39) family.</text>
</comment>
<evidence type="ECO:0000256" key="6">
    <source>
        <dbReference type="SAM" id="MobiDB-lite"/>
    </source>
</evidence>
<dbReference type="PANTHER" id="PTHR30618">
    <property type="entry name" value="NCS1 FAMILY PURINE/PYRIMIDINE TRANSPORTER"/>
    <property type="match status" value="1"/>
</dbReference>
<name>A0A1G6GIU9_9MICO</name>
<evidence type="ECO:0000313" key="9">
    <source>
        <dbReference type="Proteomes" id="UP000183203"/>
    </source>
</evidence>
<gene>
    <name evidence="8" type="ORF">SAMN05216418_0297</name>
</gene>
<accession>A0A1G6GIU9</accession>
<dbReference type="EMBL" id="FMYG01000001">
    <property type="protein sequence ID" value="SDB81860.1"/>
    <property type="molecule type" value="Genomic_DNA"/>
</dbReference>
<organism evidence="8 9">
    <name type="scientific">Microbacterium enclense</name>
    <dbReference type="NCBI Taxonomy" id="993073"/>
    <lineage>
        <taxon>Bacteria</taxon>
        <taxon>Bacillati</taxon>
        <taxon>Actinomycetota</taxon>
        <taxon>Actinomycetes</taxon>
        <taxon>Micrococcales</taxon>
        <taxon>Microbacteriaceae</taxon>
        <taxon>Microbacterium</taxon>
    </lineage>
</organism>
<feature type="transmembrane region" description="Helical" evidence="7">
    <location>
        <begin position="295"/>
        <end position="321"/>
    </location>
</feature>
<keyword evidence="5 7" id="KW-0472">Membrane</keyword>
<dbReference type="GO" id="GO:0015205">
    <property type="term" value="F:nucleobase transmembrane transporter activity"/>
    <property type="evidence" value="ECO:0007669"/>
    <property type="project" value="TreeGrafter"/>
</dbReference>
<keyword evidence="4 7" id="KW-1133">Transmembrane helix</keyword>
<feature type="compositionally biased region" description="Low complexity" evidence="6">
    <location>
        <begin position="540"/>
        <end position="550"/>
    </location>
</feature>
<feature type="transmembrane region" description="Helical" evidence="7">
    <location>
        <begin position="213"/>
        <end position="231"/>
    </location>
</feature>
<evidence type="ECO:0000256" key="2">
    <source>
        <dbReference type="ARBA" id="ARBA00008974"/>
    </source>
</evidence>
<feature type="region of interest" description="Disordered" evidence="6">
    <location>
        <begin position="1"/>
        <end position="37"/>
    </location>
</feature>
<dbReference type="Gene3D" id="1.10.4160.10">
    <property type="entry name" value="Hydantoin permease"/>
    <property type="match status" value="1"/>
</dbReference>
<dbReference type="InterPro" id="IPR045225">
    <property type="entry name" value="Uracil/uridine/allantoin_perm"/>
</dbReference>
<evidence type="ECO:0000256" key="5">
    <source>
        <dbReference type="ARBA" id="ARBA00023136"/>
    </source>
</evidence>
<evidence type="ECO:0000256" key="7">
    <source>
        <dbReference type="SAM" id="Phobius"/>
    </source>
</evidence>
<evidence type="ECO:0000256" key="1">
    <source>
        <dbReference type="ARBA" id="ARBA00004141"/>
    </source>
</evidence>
<protein>
    <submittedName>
        <fullName evidence="8">Nucleobase:cation symporter-1, NCS1 family</fullName>
    </submittedName>
</protein>
<dbReference type="CDD" id="cd11555">
    <property type="entry name" value="SLC-NCS1sbd_u1"/>
    <property type="match status" value="1"/>
</dbReference>
<comment type="subcellular location">
    <subcellularLocation>
        <location evidence="1">Membrane</location>
        <topology evidence="1">Multi-pass membrane protein</topology>
    </subcellularLocation>
</comment>
<feature type="transmembrane region" description="Helical" evidence="7">
    <location>
        <begin position="89"/>
        <end position="110"/>
    </location>
</feature>
<keyword evidence="3 7" id="KW-0812">Transmembrane</keyword>
<dbReference type="Proteomes" id="UP000183203">
    <property type="component" value="Unassembled WGS sequence"/>
</dbReference>
<feature type="transmembrane region" description="Helical" evidence="7">
    <location>
        <begin position="61"/>
        <end position="83"/>
    </location>
</feature>
<feature type="transmembrane region" description="Helical" evidence="7">
    <location>
        <begin position="251"/>
        <end position="274"/>
    </location>
</feature>
<dbReference type="PANTHER" id="PTHR30618:SF6">
    <property type="entry name" value="NCS1 FAMILY NUCLEOBASE:CATION SYMPORTER-1"/>
    <property type="match status" value="1"/>
</dbReference>
<feature type="transmembrane region" description="Helical" evidence="7">
    <location>
        <begin position="176"/>
        <end position="201"/>
    </location>
</feature>
<feature type="transmembrane region" description="Helical" evidence="7">
    <location>
        <begin position="376"/>
        <end position="394"/>
    </location>
</feature>
<evidence type="ECO:0000256" key="3">
    <source>
        <dbReference type="ARBA" id="ARBA00022692"/>
    </source>
</evidence>
<feature type="transmembrane region" description="Helical" evidence="7">
    <location>
        <begin position="137"/>
        <end position="156"/>
    </location>
</feature>
<dbReference type="Pfam" id="PF02133">
    <property type="entry name" value="Transp_cyt_pur"/>
    <property type="match status" value="1"/>
</dbReference>
<feature type="transmembrane region" description="Helical" evidence="7">
    <location>
        <begin position="488"/>
        <end position="505"/>
    </location>
</feature>
<evidence type="ECO:0000256" key="4">
    <source>
        <dbReference type="ARBA" id="ARBA00022989"/>
    </source>
</evidence>
<dbReference type="InterPro" id="IPR001248">
    <property type="entry name" value="Pur-cyt_permease"/>
</dbReference>
<feature type="transmembrane region" description="Helical" evidence="7">
    <location>
        <begin position="400"/>
        <end position="424"/>
    </location>
</feature>
<sequence>MASIVLRGNDVSSTPLTGPHDLVEAAGHPHGGGNMKPHYDERLANEDLAPLRKQKWSSYNIFAFWMSDVHSVGGYVTAGSLFALGLQSWQVFVALIAGIVIVQVFANMVAKPSQKTGVPYPVINRVVFGIRGANIPAIIRGLIAIAWYGVQTFLAAESLNIIFLKFVPGSAALLDVSFAGLSALGWISYAILWVAQFLLFWNGMEVIRRFIDWAGPAVYVVMIILAVYLVSQAGVQNISFTLSTTQLDFWASIPVMFAAIALVVSYFSGPMLNFGDFARYGKSFAAVKKGNFWGLPINFMFFSLLTVITASATVPVFGALITDPIKTVEQIDTPFAILLGGLTFVTATVGINIVANFISPAFDFSNVAPKKISWRAGGMIAAVGSTFLMPWNWYSNADAIHYSLGVLGALIGPLFGILIAGYYISARQRVKVDAMFTMDAAGPYWYRNGFNPNAVKAVVAAGVPTVAIAIFPKMFADLGLFNLSAISDYSWFIGCGLGYVLFLLFERLDPRIPTFEGETEGISDGTADAADAPTETEVPAFAQSAQDAAAPVPGSLAPSAQDAAAPVPGSLAPSAQDAAAPVPGSGVMAREAQGSLPQAAQEVVVPEPGTSSRRRPTAGTAREALA</sequence>